<dbReference type="InterPro" id="IPR003594">
    <property type="entry name" value="HATPase_dom"/>
</dbReference>
<dbReference type="InterPro" id="IPR036890">
    <property type="entry name" value="HATPase_C_sf"/>
</dbReference>
<evidence type="ECO:0000256" key="1">
    <source>
        <dbReference type="ARBA" id="ARBA00022777"/>
    </source>
</evidence>
<dbReference type="Pfam" id="PF02518">
    <property type="entry name" value="HATPase_c"/>
    <property type="match status" value="1"/>
</dbReference>
<keyword evidence="1 4" id="KW-0808">Transferase</keyword>
<dbReference type="GO" id="GO:0016301">
    <property type="term" value="F:kinase activity"/>
    <property type="evidence" value="ECO:0007669"/>
    <property type="project" value="UniProtKB-KW"/>
</dbReference>
<protein>
    <submittedName>
        <fullName evidence="4">HAMP domain-containing sensor histidine kinase</fullName>
    </submittedName>
</protein>
<evidence type="ECO:0000313" key="4">
    <source>
        <dbReference type="EMBL" id="MEN1761769.1"/>
    </source>
</evidence>
<dbReference type="SUPFAM" id="SSF55874">
    <property type="entry name" value="ATPase domain of HSP90 chaperone/DNA topoisomerase II/histidine kinase"/>
    <property type="match status" value="1"/>
</dbReference>
<dbReference type="PANTHER" id="PTHR43065">
    <property type="entry name" value="SENSOR HISTIDINE KINASE"/>
    <property type="match status" value="1"/>
</dbReference>
<dbReference type="RefSeq" id="WP_343187055.1">
    <property type="nucleotide sequence ID" value="NZ_JBCITM010000021.1"/>
</dbReference>
<sequence length="171" mass="18928">MLKGMYSGEKAQRSFEFIDNAINRASGIIDNLLGFSRISNDSIENVHLQHFLEEVVALFQKSLQQRKIHLTLNAVHDSMCLINAASLKHILVNLIANAVDAIDETGAITLSASADHHLLSISIEDDGCRIPEHEIKRIFNPFYTTKEPGKGTQFNLSIPLEKGGPPHDNSL</sequence>
<organism evidence="4 5">
    <name type="scientific">Anoxynatronum sibiricum</name>
    <dbReference type="NCBI Taxonomy" id="210623"/>
    <lineage>
        <taxon>Bacteria</taxon>
        <taxon>Bacillati</taxon>
        <taxon>Bacillota</taxon>
        <taxon>Clostridia</taxon>
        <taxon>Eubacteriales</taxon>
        <taxon>Clostridiaceae</taxon>
        <taxon>Anoxynatronum</taxon>
    </lineage>
</organism>
<dbReference type="InterPro" id="IPR005467">
    <property type="entry name" value="His_kinase_dom"/>
</dbReference>
<proteinExistence type="predicted"/>
<keyword evidence="5" id="KW-1185">Reference proteome</keyword>
<dbReference type="Proteomes" id="UP001407405">
    <property type="component" value="Unassembled WGS sequence"/>
</dbReference>
<feature type="domain" description="Histidine kinase" evidence="3">
    <location>
        <begin position="1"/>
        <end position="158"/>
    </location>
</feature>
<accession>A0ABU9VX90</accession>
<dbReference type="PROSITE" id="PS50109">
    <property type="entry name" value="HIS_KIN"/>
    <property type="match status" value="1"/>
</dbReference>
<keyword evidence="2" id="KW-0902">Two-component regulatory system</keyword>
<name>A0ABU9VX90_9CLOT</name>
<dbReference type="SMART" id="SM00387">
    <property type="entry name" value="HATPase_c"/>
    <property type="match status" value="1"/>
</dbReference>
<reference evidence="4 5" key="1">
    <citation type="submission" date="2024-04" db="EMBL/GenBank/DDBJ databases">
        <title>Genome sequencing and metabolic network reconstruction of aminoacids and betaine degradation by Anoxynatronum sibiricum.</title>
        <authorList>
            <person name="Detkova E.N."/>
            <person name="Boltjanskaja Y.V."/>
            <person name="Mardanov A.V."/>
            <person name="Kevbrin V."/>
        </authorList>
    </citation>
    <scope>NUCLEOTIDE SEQUENCE [LARGE SCALE GENOMIC DNA]</scope>
    <source>
        <strain evidence="4 5">Z-7981</strain>
    </source>
</reference>
<evidence type="ECO:0000313" key="5">
    <source>
        <dbReference type="Proteomes" id="UP001407405"/>
    </source>
</evidence>
<dbReference type="Gene3D" id="3.30.565.10">
    <property type="entry name" value="Histidine kinase-like ATPase, C-terminal domain"/>
    <property type="match status" value="1"/>
</dbReference>
<evidence type="ECO:0000256" key="2">
    <source>
        <dbReference type="ARBA" id="ARBA00023012"/>
    </source>
</evidence>
<keyword evidence="1 4" id="KW-0418">Kinase</keyword>
<comment type="caution">
    <text evidence="4">The sequence shown here is derived from an EMBL/GenBank/DDBJ whole genome shotgun (WGS) entry which is preliminary data.</text>
</comment>
<gene>
    <name evidence="4" type="ORF">AAIG11_14880</name>
</gene>
<dbReference type="EMBL" id="JBCITM010000021">
    <property type="protein sequence ID" value="MEN1761769.1"/>
    <property type="molecule type" value="Genomic_DNA"/>
</dbReference>
<evidence type="ECO:0000259" key="3">
    <source>
        <dbReference type="PROSITE" id="PS50109"/>
    </source>
</evidence>